<dbReference type="PANTHER" id="PTHR33371">
    <property type="entry name" value="INTERMEMBRANE PHOSPHOLIPID TRANSPORT SYSTEM BINDING PROTEIN MLAD-RELATED"/>
    <property type="match status" value="1"/>
</dbReference>
<dbReference type="PANTHER" id="PTHR33371:SF4">
    <property type="entry name" value="INTERMEMBRANE PHOSPHOLIPID TRANSPORT SYSTEM BINDING PROTEIN MLAD"/>
    <property type="match status" value="1"/>
</dbReference>
<organism evidence="4 5">
    <name type="scientific">Candidatus Desulfovibrio intestinavium</name>
    <dbReference type="NCBI Taxonomy" id="2838534"/>
    <lineage>
        <taxon>Bacteria</taxon>
        <taxon>Pseudomonadati</taxon>
        <taxon>Thermodesulfobacteriota</taxon>
        <taxon>Desulfovibrionia</taxon>
        <taxon>Desulfovibrionales</taxon>
        <taxon>Desulfovibrionaceae</taxon>
        <taxon>Desulfovibrio</taxon>
    </lineage>
</organism>
<dbReference type="InterPro" id="IPR003399">
    <property type="entry name" value="Mce/MlaD"/>
</dbReference>
<keyword evidence="1" id="KW-0175">Coiled coil</keyword>
<feature type="domain" description="Mce/MlaD" evidence="3">
    <location>
        <begin position="40"/>
        <end position="139"/>
    </location>
</feature>
<evidence type="ECO:0000256" key="2">
    <source>
        <dbReference type="SAM" id="Phobius"/>
    </source>
</evidence>
<sequence length="317" mass="34150">MSQTRSSVAVGGFVLGGLLLLVIGIVLLGGGNLFSDDLEYTLIFDGSVSGLSVGAPVVFRGVPLGAVTRIQLQANPRDGSVSIPVSVRINESAINDASSTRKLSEEQRMDILGRLVQRGLRGRLQLQSLITGQYRIELDFYPDSPALYRSSDPTLEIPTLPSPIDQLQRNLAALPLKELTATFQATLQRVSDILASPDIERAITQFADTFEEAHHLLVAGRETQRLINQTMTNFSQASGVASQELPKALAAMTTAMNSFATVANSTQALVGRDSPAVSELRRLLREATAAMRSLRSLADTIERNPESLLKGRPGGNR</sequence>
<dbReference type="GO" id="GO:0005543">
    <property type="term" value="F:phospholipid binding"/>
    <property type="evidence" value="ECO:0007669"/>
    <property type="project" value="TreeGrafter"/>
</dbReference>
<feature type="transmembrane region" description="Helical" evidence="2">
    <location>
        <begin position="7"/>
        <end position="28"/>
    </location>
</feature>
<protein>
    <submittedName>
        <fullName evidence="4">MCE family protein</fullName>
    </submittedName>
</protein>
<name>A0A9D2HN81_9BACT</name>
<evidence type="ECO:0000313" key="5">
    <source>
        <dbReference type="Proteomes" id="UP000823821"/>
    </source>
</evidence>
<keyword evidence="2" id="KW-0812">Transmembrane</keyword>
<dbReference type="GO" id="GO:0005548">
    <property type="term" value="F:phospholipid transporter activity"/>
    <property type="evidence" value="ECO:0007669"/>
    <property type="project" value="TreeGrafter"/>
</dbReference>
<evidence type="ECO:0000259" key="3">
    <source>
        <dbReference type="Pfam" id="PF02470"/>
    </source>
</evidence>
<feature type="coiled-coil region" evidence="1">
    <location>
        <begin position="277"/>
        <end position="304"/>
    </location>
</feature>
<evidence type="ECO:0000256" key="1">
    <source>
        <dbReference type="SAM" id="Coils"/>
    </source>
</evidence>
<keyword evidence="2" id="KW-1133">Transmembrane helix</keyword>
<dbReference type="EMBL" id="DWZD01000040">
    <property type="protein sequence ID" value="HJA79307.1"/>
    <property type="molecule type" value="Genomic_DNA"/>
</dbReference>
<proteinExistence type="predicted"/>
<comment type="caution">
    <text evidence="4">The sequence shown here is derived from an EMBL/GenBank/DDBJ whole genome shotgun (WGS) entry which is preliminary data.</text>
</comment>
<reference evidence="4" key="1">
    <citation type="journal article" date="2021" name="PeerJ">
        <title>Extensive microbial diversity within the chicken gut microbiome revealed by metagenomics and culture.</title>
        <authorList>
            <person name="Gilroy R."/>
            <person name="Ravi A."/>
            <person name="Getino M."/>
            <person name="Pursley I."/>
            <person name="Horton D.L."/>
            <person name="Alikhan N.F."/>
            <person name="Baker D."/>
            <person name="Gharbi K."/>
            <person name="Hall N."/>
            <person name="Watson M."/>
            <person name="Adriaenssens E.M."/>
            <person name="Foster-Nyarko E."/>
            <person name="Jarju S."/>
            <person name="Secka A."/>
            <person name="Antonio M."/>
            <person name="Oren A."/>
            <person name="Chaudhuri R.R."/>
            <person name="La Ragione R."/>
            <person name="Hildebrand F."/>
            <person name="Pallen M.J."/>
        </authorList>
    </citation>
    <scope>NUCLEOTIDE SEQUENCE</scope>
    <source>
        <strain evidence="4">5032</strain>
    </source>
</reference>
<dbReference type="Proteomes" id="UP000823821">
    <property type="component" value="Unassembled WGS sequence"/>
</dbReference>
<dbReference type="Pfam" id="PF02470">
    <property type="entry name" value="MlaD"/>
    <property type="match status" value="1"/>
</dbReference>
<dbReference type="InterPro" id="IPR052336">
    <property type="entry name" value="MlaD_Phospholipid_Transporter"/>
</dbReference>
<gene>
    <name evidence="4" type="ORF">H9784_07055</name>
</gene>
<reference evidence="4" key="2">
    <citation type="submission" date="2021-04" db="EMBL/GenBank/DDBJ databases">
        <authorList>
            <person name="Gilroy R."/>
        </authorList>
    </citation>
    <scope>NUCLEOTIDE SEQUENCE</scope>
    <source>
        <strain evidence="4">5032</strain>
    </source>
</reference>
<dbReference type="AlphaFoldDB" id="A0A9D2HN81"/>
<accession>A0A9D2HN81</accession>
<keyword evidence="2" id="KW-0472">Membrane</keyword>
<evidence type="ECO:0000313" key="4">
    <source>
        <dbReference type="EMBL" id="HJA79307.1"/>
    </source>
</evidence>